<dbReference type="PIRSF" id="PIRSF004555">
    <property type="entry name" value="UCP004555"/>
    <property type="match status" value="1"/>
</dbReference>
<comment type="subunit">
    <text evidence="2">Homodimer.</text>
</comment>
<keyword evidence="4" id="KW-1185">Reference proteome</keyword>
<dbReference type="GO" id="GO:0043590">
    <property type="term" value="C:bacterial nucleoid"/>
    <property type="evidence" value="ECO:0007669"/>
    <property type="project" value="UniProtKB-UniRule"/>
</dbReference>
<comment type="subcellular location">
    <subcellularLocation>
        <location evidence="2">Cytoplasm</location>
        <location evidence="2">Nucleoid</location>
    </subcellularLocation>
</comment>
<keyword evidence="1 2" id="KW-0238">DNA-binding</keyword>
<accession>A0A939IX60</accession>
<dbReference type="GO" id="GO:0005829">
    <property type="term" value="C:cytosol"/>
    <property type="evidence" value="ECO:0007669"/>
    <property type="project" value="TreeGrafter"/>
</dbReference>
<evidence type="ECO:0000313" key="3">
    <source>
        <dbReference type="EMBL" id="MBN9643733.1"/>
    </source>
</evidence>
<evidence type="ECO:0000256" key="2">
    <source>
        <dbReference type="HAMAP-Rule" id="MF_00274"/>
    </source>
</evidence>
<dbReference type="InterPro" id="IPR004401">
    <property type="entry name" value="YbaB/EbfC"/>
</dbReference>
<reference evidence="3" key="1">
    <citation type="submission" date="2021-03" db="EMBL/GenBank/DDBJ databases">
        <authorList>
            <person name="Sun Q."/>
        </authorList>
    </citation>
    <scope>NUCLEOTIDE SEQUENCE</scope>
    <source>
        <strain evidence="3">CCM 8862</strain>
    </source>
</reference>
<comment type="caution">
    <text evidence="3">The sequence shown here is derived from an EMBL/GenBank/DDBJ whole genome shotgun (WGS) entry which is preliminary data.</text>
</comment>
<dbReference type="SUPFAM" id="SSF82607">
    <property type="entry name" value="YbaB-like"/>
    <property type="match status" value="1"/>
</dbReference>
<evidence type="ECO:0000256" key="1">
    <source>
        <dbReference type="ARBA" id="ARBA00023125"/>
    </source>
</evidence>
<keyword evidence="2" id="KW-0963">Cytoplasm</keyword>
<gene>
    <name evidence="3" type="ORF">JZY06_03720</name>
</gene>
<dbReference type="NCBIfam" id="TIGR00103">
    <property type="entry name" value="DNA_YbaB_EbfC"/>
    <property type="match status" value="1"/>
</dbReference>
<dbReference type="EMBL" id="JAFLEQ010000008">
    <property type="protein sequence ID" value="MBN9643733.1"/>
    <property type="molecule type" value="Genomic_DNA"/>
</dbReference>
<dbReference type="PANTHER" id="PTHR33449:SF1">
    <property type="entry name" value="NUCLEOID-ASSOCIATED PROTEIN YBAB"/>
    <property type="match status" value="1"/>
</dbReference>
<dbReference type="PANTHER" id="PTHR33449">
    <property type="entry name" value="NUCLEOID-ASSOCIATED PROTEIN YBAB"/>
    <property type="match status" value="1"/>
</dbReference>
<comment type="function">
    <text evidence="2">Binds to DNA and alters its conformation. May be involved in regulation of gene expression, nucleoid organization and DNA protection.</text>
</comment>
<dbReference type="RefSeq" id="WP_207118470.1">
    <property type="nucleotide sequence ID" value="NZ_JAFLEQ010000008.1"/>
</dbReference>
<comment type="similarity">
    <text evidence="2">Belongs to the YbaB/EbfC family.</text>
</comment>
<proteinExistence type="inferred from homology"/>
<dbReference type="Pfam" id="PF02575">
    <property type="entry name" value="YbaB_DNA_bd"/>
    <property type="match status" value="1"/>
</dbReference>
<dbReference type="GO" id="GO:0003677">
    <property type="term" value="F:DNA binding"/>
    <property type="evidence" value="ECO:0007669"/>
    <property type="project" value="UniProtKB-UniRule"/>
</dbReference>
<protein>
    <recommendedName>
        <fullName evidence="2">Nucleoid-associated protein JZY06_03720</fullName>
    </recommendedName>
</protein>
<dbReference type="InterPro" id="IPR036894">
    <property type="entry name" value="YbaB-like_sf"/>
</dbReference>
<organism evidence="3 4">
    <name type="scientific">Corynebacterium mendelii</name>
    <dbReference type="NCBI Taxonomy" id="2765362"/>
    <lineage>
        <taxon>Bacteria</taxon>
        <taxon>Bacillati</taxon>
        <taxon>Actinomycetota</taxon>
        <taxon>Actinomycetes</taxon>
        <taxon>Mycobacteriales</taxon>
        <taxon>Corynebacteriaceae</taxon>
        <taxon>Corynebacterium</taxon>
    </lineage>
</organism>
<dbReference type="AlphaFoldDB" id="A0A939IX60"/>
<dbReference type="Gene3D" id="3.30.1310.10">
    <property type="entry name" value="Nucleoid-associated protein YbaB-like domain"/>
    <property type="match status" value="1"/>
</dbReference>
<sequence length="112" mass="11851">MTQPDMSQLIQQAQAMQAKLQEAQQQIVNSSVVGQVLDGKVQVTMHGTGKVSDIKIDPSVVDADDVETLQDLIVGAFEDAHTKISKLAEDTMGPLNQAMGQGGIGEMLGGMN</sequence>
<evidence type="ECO:0000313" key="4">
    <source>
        <dbReference type="Proteomes" id="UP000664332"/>
    </source>
</evidence>
<dbReference type="Proteomes" id="UP000664332">
    <property type="component" value="Unassembled WGS sequence"/>
</dbReference>
<name>A0A939IX60_9CORY</name>
<dbReference type="HAMAP" id="MF_00274">
    <property type="entry name" value="DNA_YbaB_EbfC"/>
    <property type="match status" value="1"/>
</dbReference>